<protein>
    <submittedName>
        <fullName evidence="2">Uncharacterized protein</fullName>
    </submittedName>
</protein>
<comment type="caution">
    <text evidence="2">The sequence shown here is derived from an EMBL/GenBank/DDBJ whole genome shotgun (WGS) entry which is preliminary data.</text>
</comment>
<dbReference type="AlphaFoldDB" id="X1J693"/>
<reference evidence="2" key="1">
    <citation type="journal article" date="2014" name="Front. Microbiol.">
        <title>High frequency of phylogenetically diverse reductive dehalogenase-homologous genes in deep subseafloor sedimentary metagenomes.</title>
        <authorList>
            <person name="Kawai M."/>
            <person name="Futagami T."/>
            <person name="Toyoda A."/>
            <person name="Takaki Y."/>
            <person name="Nishi S."/>
            <person name="Hori S."/>
            <person name="Arai W."/>
            <person name="Tsubouchi T."/>
            <person name="Morono Y."/>
            <person name="Uchiyama I."/>
            <person name="Ito T."/>
            <person name="Fujiyama A."/>
            <person name="Inagaki F."/>
            <person name="Takami H."/>
        </authorList>
    </citation>
    <scope>NUCLEOTIDE SEQUENCE</scope>
    <source>
        <strain evidence="2">Expedition CK06-06</strain>
    </source>
</reference>
<dbReference type="EMBL" id="BARV01002178">
    <property type="protein sequence ID" value="GAH90241.1"/>
    <property type="molecule type" value="Genomic_DNA"/>
</dbReference>
<name>X1J693_9ZZZZ</name>
<sequence>MAQEAIAFAAPRTEEMTKTAIGTVAGIATGVVQGVVAKFSPQFGVIAPYLTWGSLIVTPLVGVAGALFTRGMISDAFMGVAAGSGGVLGYSIPGLVEVGMARKAPQLTAEQRAALAAGRDVKQLPSGAAFAPQRQQALAKSSLEF</sequence>
<accession>X1J693</accession>
<organism evidence="2">
    <name type="scientific">marine sediment metagenome</name>
    <dbReference type="NCBI Taxonomy" id="412755"/>
    <lineage>
        <taxon>unclassified sequences</taxon>
        <taxon>metagenomes</taxon>
        <taxon>ecological metagenomes</taxon>
    </lineage>
</organism>
<proteinExistence type="predicted"/>
<evidence type="ECO:0000256" key="1">
    <source>
        <dbReference type="SAM" id="Phobius"/>
    </source>
</evidence>
<evidence type="ECO:0000313" key="2">
    <source>
        <dbReference type="EMBL" id="GAH90241.1"/>
    </source>
</evidence>
<gene>
    <name evidence="2" type="ORF">S06H3_05778</name>
</gene>
<feature type="transmembrane region" description="Helical" evidence="1">
    <location>
        <begin position="49"/>
        <end position="68"/>
    </location>
</feature>
<keyword evidence="1" id="KW-0812">Transmembrane</keyword>
<keyword evidence="1" id="KW-1133">Transmembrane helix</keyword>
<keyword evidence="1" id="KW-0472">Membrane</keyword>